<evidence type="ECO:0000259" key="2">
    <source>
        <dbReference type="PROSITE" id="PS50222"/>
    </source>
</evidence>
<feature type="domain" description="EF-hand" evidence="2">
    <location>
        <begin position="70"/>
        <end position="105"/>
    </location>
</feature>
<dbReference type="GO" id="GO:0005509">
    <property type="term" value="F:calcium ion binding"/>
    <property type="evidence" value="ECO:0007669"/>
    <property type="project" value="InterPro"/>
</dbReference>
<dbReference type="Proteomes" id="UP000005744">
    <property type="component" value="Unassembled WGS sequence"/>
</dbReference>
<dbReference type="InterPro" id="IPR011992">
    <property type="entry name" value="EF-hand-dom_pair"/>
</dbReference>
<gene>
    <name evidence="3" type="ORF">BegalDRAFT_2646</name>
</gene>
<dbReference type="CDD" id="cd00051">
    <property type="entry name" value="EFh"/>
    <property type="match status" value="1"/>
</dbReference>
<feature type="chain" id="PRO_5003668967" description="EF-hand domain-containing protein" evidence="1">
    <location>
        <begin position="23"/>
        <end position="105"/>
    </location>
</feature>
<dbReference type="OrthoDB" id="6299824at2"/>
<dbReference type="RefSeq" id="WP_002690711.1">
    <property type="nucleotide sequence ID" value="NZ_JH600070.1"/>
</dbReference>
<feature type="domain" description="EF-hand" evidence="2">
    <location>
        <begin position="32"/>
        <end position="67"/>
    </location>
</feature>
<evidence type="ECO:0000313" key="4">
    <source>
        <dbReference type="Proteomes" id="UP000005744"/>
    </source>
</evidence>
<evidence type="ECO:0000313" key="3">
    <source>
        <dbReference type="EMBL" id="EIJ43488.1"/>
    </source>
</evidence>
<dbReference type="Gene3D" id="1.10.238.10">
    <property type="entry name" value="EF-hand"/>
    <property type="match status" value="2"/>
</dbReference>
<feature type="signal peptide" evidence="1">
    <location>
        <begin position="1"/>
        <end position="22"/>
    </location>
</feature>
<keyword evidence="1" id="KW-0732">Signal</keyword>
<dbReference type="PROSITE" id="PS00018">
    <property type="entry name" value="EF_HAND_1"/>
    <property type="match status" value="2"/>
</dbReference>
<dbReference type="HOGENOM" id="CLU_2231272_0_0_6"/>
<dbReference type="eggNOG" id="ENOG50339V4">
    <property type="taxonomic scope" value="Bacteria"/>
</dbReference>
<dbReference type="Pfam" id="PF13499">
    <property type="entry name" value="EF-hand_7"/>
    <property type="match status" value="1"/>
</dbReference>
<reference evidence="3 4" key="1">
    <citation type="submission" date="2011-11" db="EMBL/GenBank/DDBJ databases">
        <title>Improved High-Quality Draft sequence of Beggiatoa alba B18lD.</title>
        <authorList>
            <consortium name="US DOE Joint Genome Institute"/>
            <person name="Lucas S."/>
            <person name="Han J."/>
            <person name="Lapidus A."/>
            <person name="Cheng J.-F."/>
            <person name="Goodwin L."/>
            <person name="Pitluck S."/>
            <person name="Peters L."/>
            <person name="Mikhailova N."/>
            <person name="Held B."/>
            <person name="Detter J.C."/>
            <person name="Han C."/>
            <person name="Tapia R."/>
            <person name="Land M."/>
            <person name="Hauser L."/>
            <person name="Kyrpides N."/>
            <person name="Ivanova N."/>
            <person name="Pagani I."/>
            <person name="Samuel K."/>
            <person name="Teske A."/>
            <person name="Mueller J."/>
            <person name="Woyke T."/>
        </authorList>
    </citation>
    <scope>NUCLEOTIDE SEQUENCE [LARGE SCALE GENOMIC DNA]</scope>
    <source>
        <strain evidence="3 4">B18LD</strain>
    </source>
</reference>
<protein>
    <recommendedName>
        <fullName evidence="2">EF-hand domain-containing protein</fullName>
    </recommendedName>
</protein>
<organism evidence="3 4">
    <name type="scientific">Beggiatoa alba B18LD</name>
    <dbReference type="NCBI Taxonomy" id="395493"/>
    <lineage>
        <taxon>Bacteria</taxon>
        <taxon>Pseudomonadati</taxon>
        <taxon>Pseudomonadota</taxon>
        <taxon>Gammaproteobacteria</taxon>
        <taxon>Thiotrichales</taxon>
        <taxon>Thiotrichaceae</taxon>
        <taxon>Beggiatoa</taxon>
    </lineage>
</organism>
<proteinExistence type="predicted"/>
<dbReference type="InterPro" id="IPR018247">
    <property type="entry name" value="EF_Hand_1_Ca_BS"/>
</dbReference>
<dbReference type="AlphaFoldDB" id="I3CIP5"/>
<name>I3CIP5_9GAMM</name>
<dbReference type="SMART" id="SM00054">
    <property type="entry name" value="EFh"/>
    <property type="match status" value="2"/>
</dbReference>
<sequence>MKRALLSTVALFAVLTTNVVMAEGRTPPSPEKIKEMKTEMFKKIDTNSDGAISKEELAAAPVPKHADEQKAEKRREMAFEKIDANNDGSISLEEFLAVERPRKMQ</sequence>
<dbReference type="SUPFAM" id="SSF47473">
    <property type="entry name" value="EF-hand"/>
    <property type="match status" value="1"/>
</dbReference>
<dbReference type="InterPro" id="IPR002048">
    <property type="entry name" value="EF_hand_dom"/>
</dbReference>
<dbReference type="EMBL" id="JH600070">
    <property type="protein sequence ID" value="EIJ43488.1"/>
    <property type="molecule type" value="Genomic_DNA"/>
</dbReference>
<keyword evidence="4" id="KW-1185">Reference proteome</keyword>
<accession>I3CIP5</accession>
<dbReference type="PROSITE" id="PS50222">
    <property type="entry name" value="EF_HAND_2"/>
    <property type="match status" value="2"/>
</dbReference>
<evidence type="ECO:0000256" key="1">
    <source>
        <dbReference type="SAM" id="SignalP"/>
    </source>
</evidence>
<dbReference type="STRING" id="395493.BegalDRAFT_2646"/>